<sequence length="50" mass="5931">MFIAICSVSTSNHYLLQYFNPFCSTSLAQFLFLQRVRTITRLFQSGLFYR</sequence>
<dbReference type="EMBL" id="BK015776">
    <property type="protein sequence ID" value="DAE24530.1"/>
    <property type="molecule type" value="Genomic_DNA"/>
</dbReference>
<organism evidence="1">
    <name type="scientific">Siphoviridae sp. ctyvQ1</name>
    <dbReference type="NCBI Taxonomy" id="2826525"/>
    <lineage>
        <taxon>Viruses</taxon>
        <taxon>Duplodnaviria</taxon>
        <taxon>Heunggongvirae</taxon>
        <taxon>Uroviricota</taxon>
        <taxon>Caudoviricetes</taxon>
    </lineage>
</organism>
<name>A0A8S5R030_9CAUD</name>
<reference evidence="1" key="1">
    <citation type="journal article" date="2021" name="Proc. Natl. Acad. Sci. U.S.A.">
        <title>A Catalog of Tens of Thousands of Viruses from Human Metagenomes Reveals Hidden Associations with Chronic Diseases.</title>
        <authorList>
            <person name="Tisza M.J."/>
            <person name="Buck C.B."/>
        </authorList>
    </citation>
    <scope>NUCLEOTIDE SEQUENCE</scope>
    <source>
        <strain evidence="1">CtyvQ1</strain>
    </source>
</reference>
<proteinExistence type="predicted"/>
<protein>
    <submittedName>
        <fullName evidence="1">Uncharacterized protein</fullName>
    </submittedName>
</protein>
<accession>A0A8S5R030</accession>
<evidence type="ECO:0000313" key="1">
    <source>
        <dbReference type="EMBL" id="DAE24530.1"/>
    </source>
</evidence>